<dbReference type="Proteomes" id="UP000502699">
    <property type="component" value="Chromosome"/>
</dbReference>
<keyword evidence="1" id="KW-0812">Transmembrane</keyword>
<keyword evidence="1" id="KW-1133">Transmembrane helix</keyword>
<name>A0A6G7VFE2_9GAMM</name>
<dbReference type="RefSeq" id="WP_166271825.1">
    <property type="nucleotide sequence ID" value="NZ_CP048029.1"/>
</dbReference>
<evidence type="ECO:0000313" key="3">
    <source>
        <dbReference type="Proteomes" id="UP000502699"/>
    </source>
</evidence>
<feature type="transmembrane region" description="Helical" evidence="1">
    <location>
        <begin position="6"/>
        <end position="29"/>
    </location>
</feature>
<sequence>MSELFASGRIIDLIVGLLLAEGAGLVLYHRRTGRGIPPRQLVGFLSSGVFLMLALRAALTNVHWLWIWLALLGALISHLADLALRWPRD</sequence>
<dbReference type="EMBL" id="CP048029">
    <property type="protein sequence ID" value="QIK38803.1"/>
    <property type="molecule type" value="Genomic_DNA"/>
</dbReference>
<reference evidence="3" key="1">
    <citation type="submission" date="2020-01" db="EMBL/GenBank/DDBJ databases">
        <title>Caldichromatium gen. nov., sp. nov., a thermophilic purple sulfur bacterium member of the family Chromatiaceae isolated from Nakabusa hot spring, Japan.</title>
        <authorList>
            <person name="Saini M.K."/>
            <person name="Hanada S."/>
            <person name="Tank M."/>
        </authorList>
    </citation>
    <scope>NUCLEOTIDE SEQUENCE [LARGE SCALE GENOMIC DNA]</scope>
    <source>
        <strain evidence="3">No.7</strain>
    </source>
</reference>
<accession>A0A6G7VFE2</accession>
<feature type="transmembrane region" description="Helical" evidence="1">
    <location>
        <begin position="65"/>
        <end position="84"/>
    </location>
</feature>
<proteinExistence type="predicted"/>
<dbReference type="KEGG" id="cjap:GWK36_13345"/>
<organism evidence="2 3">
    <name type="scientific">Caldichromatium japonicum</name>
    <dbReference type="NCBI Taxonomy" id="2699430"/>
    <lineage>
        <taxon>Bacteria</taxon>
        <taxon>Pseudomonadati</taxon>
        <taxon>Pseudomonadota</taxon>
        <taxon>Gammaproteobacteria</taxon>
        <taxon>Chromatiales</taxon>
        <taxon>Chromatiaceae</taxon>
        <taxon>Caldichromatium</taxon>
    </lineage>
</organism>
<keyword evidence="3" id="KW-1185">Reference proteome</keyword>
<feature type="transmembrane region" description="Helical" evidence="1">
    <location>
        <begin position="41"/>
        <end position="59"/>
    </location>
</feature>
<gene>
    <name evidence="2" type="ORF">GWK36_13345</name>
</gene>
<keyword evidence="1" id="KW-0472">Membrane</keyword>
<dbReference type="AlphaFoldDB" id="A0A6G7VFE2"/>
<protein>
    <submittedName>
        <fullName evidence="2">DUF3995 domain-containing protein</fullName>
    </submittedName>
</protein>
<evidence type="ECO:0000256" key="1">
    <source>
        <dbReference type="SAM" id="Phobius"/>
    </source>
</evidence>
<evidence type="ECO:0000313" key="2">
    <source>
        <dbReference type="EMBL" id="QIK38803.1"/>
    </source>
</evidence>